<sequence>MKKLMLLVAGGVGYVLGARAGRERYDQIKRTATRVKDDPRVQEKATQAADLAKEKAPGVKDAVVSAAGTAAGAASGAASVAADKVTPSGNGGHRSDLEDQLHPESTARQDNPYPQGDLP</sequence>
<proteinExistence type="predicted"/>
<dbReference type="Gene3D" id="6.10.140.1430">
    <property type="match status" value="1"/>
</dbReference>
<reference evidence="2" key="1">
    <citation type="submission" date="2020-05" db="EMBL/GenBank/DDBJ databases">
        <authorList>
            <person name="Chiriac C."/>
            <person name="Salcher M."/>
            <person name="Ghai R."/>
            <person name="Kavagutti S V."/>
        </authorList>
    </citation>
    <scope>NUCLEOTIDE SEQUENCE</scope>
</reference>
<protein>
    <submittedName>
        <fullName evidence="2">Unannotated protein</fullName>
    </submittedName>
</protein>
<accession>A0A6J7I186</accession>
<gene>
    <name evidence="2" type="ORF">UFOPK3662_00826</name>
</gene>
<evidence type="ECO:0000256" key="1">
    <source>
        <dbReference type="SAM" id="MobiDB-lite"/>
    </source>
</evidence>
<name>A0A6J7I186_9ZZZZ</name>
<dbReference type="EMBL" id="CAFBMW010000005">
    <property type="protein sequence ID" value="CAB4924481.1"/>
    <property type="molecule type" value="Genomic_DNA"/>
</dbReference>
<feature type="compositionally biased region" description="Low complexity" evidence="1">
    <location>
        <begin position="73"/>
        <end position="82"/>
    </location>
</feature>
<feature type="region of interest" description="Disordered" evidence="1">
    <location>
        <begin position="73"/>
        <end position="119"/>
    </location>
</feature>
<feature type="region of interest" description="Disordered" evidence="1">
    <location>
        <begin position="36"/>
        <end position="56"/>
    </location>
</feature>
<evidence type="ECO:0000313" key="2">
    <source>
        <dbReference type="EMBL" id="CAB4924481.1"/>
    </source>
</evidence>
<organism evidence="2">
    <name type="scientific">freshwater metagenome</name>
    <dbReference type="NCBI Taxonomy" id="449393"/>
    <lineage>
        <taxon>unclassified sequences</taxon>
        <taxon>metagenomes</taxon>
        <taxon>ecological metagenomes</taxon>
    </lineage>
</organism>
<dbReference type="AlphaFoldDB" id="A0A6J7I186"/>
<feature type="compositionally biased region" description="Basic and acidic residues" evidence="1">
    <location>
        <begin position="93"/>
        <end position="107"/>
    </location>
</feature>